<reference evidence="2" key="1">
    <citation type="submission" date="2022-11" db="UniProtKB">
        <authorList>
            <consortium name="WormBaseParasite"/>
        </authorList>
    </citation>
    <scope>IDENTIFICATION</scope>
</reference>
<dbReference type="Proteomes" id="UP000887566">
    <property type="component" value="Unplaced"/>
</dbReference>
<protein>
    <submittedName>
        <fullName evidence="2">Uncharacterized protein</fullName>
    </submittedName>
</protein>
<proteinExistence type="predicted"/>
<organism evidence="1 2">
    <name type="scientific">Plectus sambesii</name>
    <dbReference type="NCBI Taxonomy" id="2011161"/>
    <lineage>
        <taxon>Eukaryota</taxon>
        <taxon>Metazoa</taxon>
        <taxon>Ecdysozoa</taxon>
        <taxon>Nematoda</taxon>
        <taxon>Chromadorea</taxon>
        <taxon>Plectida</taxon>
        <taxon>Plectina</taxon>
        <taxon>Plectoidea</taxon>
        <taxon>Plectidae</taxon>
        <taxon>Plectus</taxon>
    </lineage>
</organism>
<accession>A0A914UQR7</accession>
<keyword evidence="1" id="KW-1185">Reference proteome</keyword>
<dbReference type="WBParaSite" id="PSAMB.scaffold1178size34905.g11542.t1">
    <property type="protein sequence ID" value="PSAMB.scaffold1178size34905.g11542.t1"/>
    <property type="gene ID" value="PSAMB.scaffold1178size34905.g11542"/>
</dbReference>
<dbReference type="AlphaFoldDB" id="A0A914UQR7"/>
<name>A0A914UQR7_9BILA</name>
<evidence type="ECO:0000313" key="1">
    <source>
        <dbReference type="Proteomes" id="UP000887566"/>
    </source>
</evidence>
<evidence type="ECO:0000313" key="2">
    <source>
        <dbReference type="WBParaSite" id="PSAMB.scaffold1178size34905.g11542.t1"/>
    </source>
</evidence>
<sequence length="176" mass="19605">MPPKRRSVSDDAMAKKSRKSAFTTEEIMVLFNHYEEKLDIFRNEGNSALVRKKFNNLATQVKSLHAQYKGDLVATDGGCPPNELPSWAAFIIDQIMPQPFWKVSMDDSNMDVWGIVPIEMSLSMPIDTPINMSAPSQRSSAHKLSPKESLDAATIDALAMEKAKFEGEAEKLCAKN</sequence>